<dbReference type="Proteomes" id="UP000824262">
    <property type="component" value="Unassembled WGS sequence"/>
</dbReference>
<sequence>MTTKETLYLDDALAHAQFMAAQCREAANTLRDPELRRQAQKLAEGHCRVYTQFYNLV</sequence>
<reference evidence="1" key="1">
    <citation type="submission" date="2020-10" db="EMBL/GenBank/DDBJ databases">
        <authorList>
            <person name="Gilroy R."/>
        </authorList>
    </citation>
    <scope>NUCLEOTIDE SEQUENCE</scope>
    <source>
        <strain evidence="1">ChiBcolR7-354</strain>
    </source>
</reference>
<gene>
    <name evidence="1" type="ORF">IAB77_01790</name>
</gene>
<organism evidence="1 2">
    <name type="scientific">Candidatus Scatomorpha intestinavium</name>
    <dbReference type="NCBI Taxonomy" id="2840922"/>
    <lineage>
        <taxon>Bacteria</taxon>
        <taxon>Bacillati</taxon>
        <taxon>Bacillota</taxon>
        <taxon>Clostridia</taxon>
        <taxon>Eubacteriales</taxon>
        <taxon>Candidatus Scatomorpha</taxon>
    </lineage>
</organism>
<accession>A0A9D1CSF5</accession>
<proteinExistence type="predicted"/>
<protein>
    <submittedName>
        <fullName evidence="1">Uncharacterized protein</fullName>
    </submittedName>
</protein>
<reference evidence="1" key="2">
    <citation type="journal article" date="2021" name="PeerJ">
        <title>Extensive microbial diversity within the chicken gut microbiome revealed by metagenomics and culture.</title>
        <authorList>
            <person name="Gilroy R."/>
            <person name="Ravi A."/>
            <person name="Getino M."/>
            <person name="Pursley I."/>
            <person name="Horton D.L."/>
            <person name="Alikhan N.F."/>
            <person name="Baker D."/>
            <person name="Gharbi K."/>
            <person name="Hall N."/>
            <person name="Watson M."/>
            <person name="Adriaenssens E.M."/>
            <person name="Foster-Nyarko E."/>
            <person name="Jarju S."/>
            <person name="Secka A."/>
            <person name="Antonio M."/>
            <person name="Oren A."/>
            <person name="Chaudhuri R.R."/>
            <person name="La Ragione R."/>
            <person name="Hildebrand F."/>
            <person name="Pallen M.J."/>
        </authorList>
    </citation>
    <scope>NUCLEOTIDE SEQUENCE</scope>
    <source>
        <strain evidence="1">ChiBcolR7-354</strain>
    </source>
</reference>
<dbReference type="AlphaFoldDB" id="A0A9D1CSF5"/>
<comment type="caution">
    <text evidence="1">The sequence shown here is derived from an EMBL/GenBank/DDBJ whole genome shotgun (WGS) entry which is preliminary data.</text>
</comment>
<evidence type="ECO:0000313" key="1">
    <source>
        <dbReference type="EMBL" id="HIQ77974.1"/>
    </source>
</evidence>
<name>A0A9D1CSF5_9FIRM</name>
<evidence type="ECO:0000313" key="2">
    <source>
        <dbReference type="Proteomes" id="UP000824262"/>
    </source>
</evidence>
<dbReference type="EMBL" id="DVGA01000023">
    <property type="protein sequence ID" value="HIQ77974.1"/>
    <property type="molecule type" value="Genomic_DNA"/>
</dbReference>